<dbReference type="AlphaFoldDB" id="A0A179FX34"/>
<dbReference type="InterPro" id="IPR050097">
    <property type="entry name" value="Ferredoxin-NADP_redctase_2"/>
</dbReference>
<evidence type="ECO:0000256" key="1">
    <source>
        <dbReference type="ARBA" id="ARBA00009333"/>
    </source>
</evidence>
<comment type="caution">
    <text evidence="5">The sequence shown here is derived from an EMBL/GenBank/DDBJ whole genome shotgun (WGS) entry which is preliminary data.</text>
</comment>
<dbReference type="PRINTS" id="PR00469">
    <property type="entry name" value="PNDRDTASEII"/>
</dbReference>
<dbReference type="KEGG" id="pchm:VFPPC_02478"/>
<dbReference type="Gene3D" id="3.50.50.60">
    <property type="entry name" value="FAD/NAD(P)-binding domain"/>
    <property type="match status" value="2"/>
</dbReference>
<gene>
    <name evidence="5" type="ORF">VFPPC_02478</name>
</gene>
<reference evidence="5 6" key="1">
    <citation type="journal article" date="2016" name="PLoS Pathog.">
        <title>Biosynthesis of antibiotic leucinostatins in bio-control fungus Purpureocillium lilacinum and their inhibition on phytophthora revealed by genome mining.</title>
        <authorList>
            <person name="Wang G."/>
            <person name="Liu Z."/>
            <person name="Lin R."/>
            <person name="Li E."/>
            <person name="Mao Z."/>
            <person name="Ling J."/>
            <person name="Yang Y."/>
            <person name="Yin W.B."/>
            <person name="Xie B."/>
        </authorList>
    </citation>
    <scope>NUCLEOTIDE SEQUENCE [LARGE SCALE GENOMIC DNA]</scope>
    <source>
        <strain evidence="5">170</strain>
    </source>
</reference>
<comment type="similarity">
    <text evidence="1">Belongs to the class-II pyridine nucleotide-disulfide oxidoreductase family.</text>
</comment>
<evidence type="ECO:0000256" key="3">
    <source>
        <dbReference type="ARBA" id="ARBA00023002"/>
    </source>
</evidence>
<dbReference type="Proteomes" id="UP000078397">
    <property type="component" value="Unassembled WGS sequence"/>
</dbReference>
<dbReference type="EMBL" id="LSBJ02000002">
    <property type="protein sequence ID" value="OAQ69927.1"/>
    <property type="molecule type" value="Genomic_DNA"/>
</dbReference>
<keyword evidence="6" id="KW-1185">Reference proteome</keyword>
<evidence type="ECO:0000313" key="6">
    <source>
        <dbReference type="Proteomes" id="UP000078397"/>
    </source>
</evidence>
<feature type="domain" description="FAD/NAD(P)-binding" evidence="4">
    <location>
        <begin position="6"/>
        <end position="133"/>
    </location>
</feature>
<evidence type="ECO:0000256" key="2">
    <source>
        <dbReference type="ARBA" id="ARBA00022630"/>
    </source>
</evidence>
<proteinExistence type="inferred from homology"/>
<sequence length="318" mass="34695">MSSKLYDVLIIGGGPAGLSMATSLARQVYSALILDSGEYRNARATHMHTFPGFDHVNPADFRAKVRDDLRRRYEHIEYKTAKVKEVRKLDSGIFEAIDENGNTYNGKKLGLGTGVRDIMPSDIEGYENSWARGIFHCLFCHGFEERGADSVGVLASGMVTTPEMLSHVTPMAKRLAKTTTIYTNGNDTLLNQVKPMLHSSKISFDDRKIAKLELENDTGPGVIVHFADGTSKREGFITNHPRVEQRSPFAGQLGLETSQTGEIVVTGPFNETSVTGCFAAGDAATMMRNAVQAVHMGAFAAVGAVAQLNHELDEKDEL</sequence>
<dbReference type="GO" id="GO:0097237">
    <property type="term" value="P:cellular response to toxic substance"/>
    <property type="evidence" value="ECO:0007669"/>
    <property type="project" value="UniProtKB-ARBA"/>
</dbReference>
<dbReference type="OrthoDB" id="10260355at2759"/>
<protein>
    <submittedName>
        <fullName evidence="5">Thioredoxin reductase GliT</fullName>
    </submittedName>
</protein>
<evidence type="ECO:0000259" key="4">
    <source>
        <dbReference type="Pfam" id="PF07992"/>
    </source>
</evidence>
<dbReference type="PANTHER" id="PTHR48105">
    <property type="entry name" value="THIOREDOXIN REDUCTASE 1-RELATED-RELATED"/>
    <property type="match status" value="1"/>
</dbReference>
<keyword evidence="3" id="KW-0560">Oxidoreductase</keyword>
<dbReference type="RefSeq" id="XP_018146464.1">
    <property type="nucleotide sequence ID" value="XM_018282122.1"/>
</dbReference>
<dbReference type="STRING" id="1380566.A0A179FX34"/>
<name>A0A179FX34_METCM</name>
<evidence type="ECO:0000313" key="5">
    <source>
        <dbReference type="EMBL" id="OAQ69927.1"/>
    </source>
</evidence>
<dbReference type="Pfam" id="PF07992">
    <property type="entry name" value="Pyr_redox_2"/>
    <property type="match status" value="1"/>
</dbReference>
<dbReference type="InterPro" id="IPR023753">
    <property type="entry name" value="FAD/NAD-binding_dom"/>
</dbReference>
<keyword evidence="2" id="KW-0285">Flavoprotein</keyword>
<accession>A0A179FX34</accession>
<dbReference type="GeneID" id="28846116"/>
<dbReference type="SUPFAM" id="SSF51905">
    <property type="entry name" value="FAD/NAD(P)-binding domain"/>
    <property type="match status" value="1"/>
</dbReference>
<dbReference type="GO" id="GO:0016491">
    <property type="term" value="F:oxidoreductase activity"/>
    <property type="evidence" value="ECO:0007669"/>
    <property type="project" value="UniProtKB-KW"/>
</dbReference>
<dbReference type="PRINTS" id="PR00368">
    <property type="entry name" value="FADPNR"/>
</dbReference>
<organism evidence="5 6">
    <name type="scientific">Pochonia chlamydosporia 170</name>
    <dbReference type="NCBI Taxonomy" id="1380566"/>
    <lineage>
        <taxon>Eukaryota</taxon>
        <taxon>Fungi</taxon>
        <taxon>Dikarya</taxon>
        <taxon>Ascomycota</taxon>
        <taxon>Pezizomycotina</taxon>
        <taxon>Sordariomycetes</taxon>
        <taxon>Hypocreomycetidae</taxon>
        <taxon>Hypocreales</taxon>
        <taxon>Clavicipitaceae</taxon>
        <taxon>Pochonia</taxon>
    </lineage>
</organism>
<dbReference type="InterPro" id="IPR036188">
    <property type="entry name" value="FAD/NAD-bd_sf"/>
</dbReference>